<dbReference type="Gene3D" id="3.90.550.10">
    <property type="entry name" value="Spore Coat Polysaccharide Biosynthesis Protein SpsA, Chain A"/>
    <property type="match status" value="1"/>
</dbReference>
<dbReference type="InterPro" id="IPR029044">
    <property type="entry name" value="Nucleotide-diphossugar_trans"/>
</dbReference>
<dbReference type="OrthoDB" id="9785185at2"/>
<dbReference type="Proteomes" id="UP000019253">
    <property type="component" value="Unassembled WGS sequence"/>
</dbReference>
<comment type="caution">
    <text evidence="2">The sequence shown here is derived from an EMBL/GenBank/DDBJ whole genome shotgun (WGS) entry which is preliminary data.</text>
</comment>
<dbReference type="GO" id="GO:0016740">
    <property type="term" value="F:transferase activity"/>
    <property type="evidence" value="ECO:0007669"/>
    <property type="project" value="UniProtKB-KW"/>
</dbReference>
<dbReference type="AlphaFoldDB" id="W7AZT4"/>
<proteinExistence type="predicted"/>
<keyword evidence="3" id="KW-1185">Reference proteome</keyword>
<dbReference type="RefSeq" id="WP_051998675.1">
    <property type="nucleotide sequence ID" value="NZ_AODD01000034.1"/>
</dbReference>
<feature type="domain" description="Glycosyltransferase 2-like" evidence="1">
    <location>
        <begin position="6"/>
        <end position="113"/>
    </location>
</feature>
<dbReference type="PANTHER" id="PTHR43685:SF2">
    <property type="entry name" value="GLYCOSYLTRANSFERASE 2-LIKE DOMAIN-CONTAINING PROTEIN"/>
    <property type="match status" value="1"/>
</dbReference>
<dbReference type="CDD" id="cd00761">
    <property type="entry name" value="Glyco_tranf_GTA_type"/>
    <property type="match status" value="1"/>
</dbReference>
<dbReference type="InterPro" id="IPR050834">
    <property type="entry name" value="Glycosyltransf_2"/>
</dbReference>
<dbReference type="InterPro" id="IPR001173">
    <property type="entry name" value="Glyco_trans_2-like"/>
</dbReference>
<name>W7AZT4_9LIST</name>
<dbReference type="Pfam" id="PF00535">
    <property type="entry name" value="Glycos_transf_2"/>
    <property type="match status" value="1"/>
</dbReference>
<evidence type="ECO:0000313" key="3">
    <source>
        <dbReference type="Proteomes" id="UP000019253"/>
    </source>
</evidence>
<accession>W7AZT4</accession>
<dbReference type="PATRIC" id="fig|1265819.5.peg.3069"/>
<keyword evidence="2" id="KW-0808">Transferase</keyword>
<dbReference type="EMBL" id="AODD01000034">
    <property type="protein sequence ID" value="EUJ18735.1"/>
    <property type="molecule type" value="Genomic_DNA"/>
</dbReference>
<dbReference type="STRING" id="1265819.PGRAN_15407"/>
<gene>
    <name evidence="2" type="ORF">PGRAN_15407</name>
</gene>
<evidence type="ECO:0000259" key="1">
    <source>
        <dbReference type="Pfam" id="PF00535"/>
    </source>
</evidence>
<reference evidence="2 3" key="1">
    <citation type="journal article" date="2014" name="Int. J. Syst. Evol. Microbiol.">
        <title>Listeria floridensis sp. nov., Listeria aquatica sp. nov., Listeria cornellensis sp. nov., Listeria riparia sp. nov. and Listeria grandensis sp. nov., from agricultural and natural environments.</title>
        <authorList>
            <person name="den Bakker H.C."/>
            <person name="Warchocki S."/>
            <person name="Wright E.M."/>
            <person name="Allred A.F."/>
            <person name="Ahlstrom C."/>
            <person name="Manuel C.S."/>
            <person name="Stasiewicz M.J."/>
            <person name="Burrell A."/>
            <person name="Roof S."/>
            <person name="Strawn L."/>
            <person name="Fortes E.D."/>
            <person name="Nightingale K.K."/>
            <person name="Kephart D."/>
            <person name="Wiedmann M."/>
        </authorList>
    </citation>
    <scope>NUCLEOTIDE SEQUENCE [LARGE SCALE GENOMIC DNA]</scope>
    <source>
        <strain evidence="3">FSL F6-971</strain>
    </source>
</reference>
<protein>
    <submittedName>
        <fullName evidence="2">Glycosyltransferase</fullName>
    </submittedName>
</protein>
<dbReference type="SUPFAM" id="SSF53448">
    <property type="entry name" value="Nucleotide-diphospho-sugar transferases"/>
    <property type="match status" value="1"/>
</dbReference>
<sequence>MRDLVSVIIPTRNRVRALEQAIKSVFKQTYTSIEICVVIDGEDDETKQMLEKYSGGEIDVRIYQTKGVGGATARNIGVQMARGKWIALLDDDDEFLPDKIEQQLALLDDNPNVRHLSFTSVLTYPAENKKKTFILPATSWNDKYTVGEYLFCRHRRKTLGFIQTSTLLIPRKLLLEVRFTDGLKKHQDWDLILRMEQAGIKIKHLNSAKTIYHKQISNEKRTGQQNIWRFSEEWIDTVVLSRQARDSFLLSIVIRGIATDRSLSMRERQREIMARIGQVKWNWRNIGNYFYMACINMIRIYIK</sequence>
<organism evidence="2 3">
    <name type="scientific">Listeria grandensis FSL F6-0971</name>
    <dbReference type="NCBI Taxonomy" id="1265819"/>
    <lineage>
        <taxon>Bacteria</taxon>
        <taxon>Bacillati</taxon>
        <taxon>Bacillota</taxon>
        <taxon>Bacilli</taxon>
        <taxon>Bacillales</taxon>
        <taxon>Listeriaceae</taxon>
        <taxon>Listeria</taxon>
    </lineage>
</organism>
<evidence type="ECO:0000313" key="2">
    <source>
        <dbReference type="EMBL" id="EUJ18735.1"/>
    </source>
</evidence>
<dbReference type="PANTHER" id="PTHR43685">
    <property type="entry name" value="GLYCOSYLTRANSFERASE"/>
    <property type="match status" value="1"/>
</dbReference>